<dbReference type="RefSeq" id="WP_378017301.1">
    <property type="nucleotide sequence ID" value="NZ_JBHSKT010000005.1"/>
</dbReference>
<accession>A0ABW0ECH3</accession>
<comment type="caution">
    <text evidence="1">The sequence shown here is derived from an EMBL/GenBank/DDBJ whole genome shotgun (WGS) entry which is preliminary data.</text>
</comment>
<organism evidence="1 2">
    <name type="scientific">Adhaeribacter terreus</name>
    <dbReference type="NCBI Taxonomy" id="529703"/>
    <lineage>
        <taxon>Bacteria</taxon>
        <taxon>Pseudomonadati</taxon>
        <taxon>Bacteroidota</taxon>
        <taxon>Cytophagia</taxon>
        <taxon>Cytophagales</taxon>
        <taxon>Hymenobacteraceae</taxon>
        <taxon>Adhaeribacter</taxon>
    </lineage>
</organism>
<dbReference type="Proteomes" id="UP001596161">
    <property type="component" value="Unassembled WGS sequence"/>
</dbReference>
<evidence type="ECO:0008006" key="3">
    <source>
        <dbReference type="Google" id="ProtNLM"/>
    </source>
</evidence>
<gene>
    <name evidence="1" type="ORF">ACFPIB_09950</name>
</gene>
<name>A0ABW0ECH3_9BACT</name>
<evidence type="ECO:0000313" key="2">
    <source>
        <dbReference type="Proteomes" id="UP001596161"/>
    </source>
</evidence>
<protein>
    <recommendedName>
        <fullName evidence="3">DUF4209 domain-containing protein</fullName>
    </recommendedName>
</protein>
<evidence type="ECO:0000313" key="1">
    <source>
        <dbReference type="EMBL" id="MFC5270933.1"/>
    </source>
</evidence>
<reference evidence="2" key="1">
    <citation type="journal article" date="2019" name="Int. J. Syst. Evol. Microbiol.">
        <title>The Global Catalogue of Microorganisms (GCM) 10K type strain sequencing project: providing services to taxonomists for standard genome sequencing and annotation.</title>
        <authorList>
            <consortium name="The Broad Institute Genomics Platform"/>
            <consortium name="The Broad Institute Genome Sequencing Center for Infectious Disease"/>
            <person name="Wu L."/>
            <person name="Ma J."/>
        </authorList>
    </citation>
    <scope>NUCLEOTIDE SEQUENCE [LARGE SCALE GENOMIC DNA]</scope>
    <source>
        <strain evidence="2">KACC 12602</strain>
    </source>
</reference>
<sequence>MHAADLNRVVYYSKDDLAGSSHLTKGESILRSSTKSNYTDINDVLELYNIKKYIDNDLFLNSWTPEDIIAFKQKVNEFGKIVGQFMSTIDDNNVLQQYSLTVREYIDSFWELVNNQAIFKRISKVNFSTILTDEPHLIYTILTHRSIVDQYNSELKTFLLTYPKSAEILLSIYEVKQEFRTKQKYLPKSLTIEDKETIISNYLESSNVNLNYVGLIQNIRNKTDFKVSDKIRLKAKRLQKLETEQFFSENNGMKYGVSISFIDNATKIKDGYMDNLVANYSYSLDYIKQHNDNYSLFENFKILFEYLDIQNRITLVSKRGQMGVMEMLMGVHSQNEYRVGIVFQLSEMTSQAQIVAYDKVVSDLNKSLEDILHYVYTSKFQEIYGYADNAHLSIPSATNSFFEKVRLLAPEFESVLKQFKLFVEDGYIDFELLQISSSPSAIKDIPSLNQKKYIYFNEDNEIIVGCANLFFSDQTGLSYVEPFQNKNYASFFDLLENEVVYFDNYEDYQKPKIDYLIEKGFISIDEKGVIQITNPERLIILKDLYFNEVASFHHYPINFQEEVNRMAADNIVFFESTLFSKPEQSYLNYFLNKSEFTNGLDLRNSYLHGTQAKPDEVQKHQYAYFTYLRLLFMTLLKIEDDLLISQETTPNLN</sequence>
<dbReference type="EMBL" id="JBHSKT010000005">
    <property type="protein sequence ID" value="MFC5270933.1"/>
    <property type="molecule type" value="Genomic_DNA"/>
</dbReference>
<keyword evidence="2" id="KW-1185">Reference proteome</keyword>
<proteinExistence type="predicted"/>